<evidence type="ECO:0000256" key="1">
    <source>
        <dbReference type="SAM" id="MobiDB-lite"/>
    </source>
</evidence>
<dbReference type="OMA" id="ITHSERD"/>
<dbReference type="AlphaFoldDB" id="A0A2H3JUE6"/>
<sequence length="929" mass="101858">MSEEVIKQAQLNSTNLRSVPSCGADKTHSIRNYIQSLKTYASAHAAEGKALALTWARSDDPTTDATPQDPGNGDSRSGRQVEVGFDTPILKPRVPIQKNHKRPQRVEDDNLRKNTNRAADKENVDDRVRKESQAFKSKDNTRTAKKDSATAERSQSKVVKESFANDARTKDELQSRSKVTKTSKRPRSPESPDTEHAARLAERRERRRAKRAIVEPKVNLDSDEDEPVISARKKGSKSSKDKKKSGGLSAGLALMHGFTAKNIGKNRLTCDPDKRRIGVFNKGKASAKVPVKKPSTKSTLPETNTAVFSELRFLSKTDQDQSDSMLSSAEGSSEDESLQSHVPAATIKRAKLKPKEPTVPSSKYKRGRAKQHVEKDSRSEHTERSDSPATVHQALKKPQERQDGSIIWSIEIEGNSLASGSESSSAITHSERDPTVVMNTRAFTWGANVLDAPCDTPAPQASHAADVMRPSSPASPSARDKSLAAPESTVSLGPSQSASQVGVRLHPRLARQVISKFFGQAKPPKRPASVKSPPKRVQDSHSADRFQAMSDIENADRADDVPVHTTSTSSQPRSQTPHASFYETSGDCHQQHDEINKPGPANAQILMHATFSTVSANSLWRELDALDAELPDVLTAVSRMPATPAEDTRMEYLDGPPEVVCIDDNDTCEQGFLEDDVVLTAGNPSYSDQPWFDYDDFPLNRMTIEELSNIMGNINYNGLSVEDEDYLAGFLNATYSDVYPSDQHITEFFANFEAYQSENGFLSGQENCAEDPVELDASIAGSIHNDDLVYDPTEACGGYYPSDVINQDDNVQAMYNSDISAAEVYPEWGEDDVDVEMEIPGASQRPQSASSWTSDSYNYPPAEEQRSPSPSNVSSSTISMPQFSQGRALLLGLSDRGSCVGVADGRRTLSSAEEDVARNLRGHWLPHRL</sequence>
<dbReference type="EMBL" id="KB468113">
    <property type="protein sequence ID" value="PCH41448.1"/>
    <property type="molecule type" value="Genomic_DNA"/>
</dbReference>
<dbReference type="Proteomes" id="UP000218811">
    <property type="component" value="Unassembled WGS sequence"/>
</dbReference>
<feature type="compositionally biased region" description="Low complexity" evidence="1">
    <location>
        <begin position="565"/>
        <end position="577"/>
    </location>
</feature>
<evidence type="ECO:0000313" key="2">
    <source>
        <dbReference type="EMBL" id="PCH41448.1"/>
    </source>
</evidence>
<evidence type="ECO:0000313" key="3">
    <source>
        <dbReference type="Proteomes" id="UP000218811"/>
    </source>
</evidence>
<feature type="compositionally biased region" description="Basic and acidic residues" evidence="1">
    <location>
        <begin position="371"/>
        <end position="386"/>
    </location>
</feature>
<reference evidence="2 3" key="1">
    <citation type="journal article" date="2012" name="Science">
        <title>The Paleozoic origin of enzymatic lignin decomposition reconstructed from 31 fungal genomes.</title>
        <authorList>
            <person name="Floudas D."/>
            <person name="Binder M."/>
            <person name="Riley R."/>
            <person name="Barry K."/>
            <person name="Blanchette R.A."/>
            <person name="Henrissat B."/>
            <person name="Martinez A.T."/>
            <person name="Otillar R."/>
            <person name="Spatafora J.W."/>
            <person name="Yadav J.S."/>
            <person name="Aerts A."/>
            <person name="Benoit I."/>
            <person name="Boyd A."/>
            <person name="Carlson A."/>
            <person name="Copeland A."/>
            <person name="Coutinho P.M."/>
            <person name="de Vries R.P."/>
            <person name="Ferreira P."/>
            <person name="Findley K."/>
            <person name="Foster B."/>
            <person name="Gaskell J."/>
            <person name="Glotzer D."/>
            <person name="Gorecki P."/>
            <person name="Heitman J."/>
            <person name="Hesse C."/>
            <person name="Hori C."/>
            <person name="Igarashi K."/>
            <person name="Jurgens J.A."/>
            <person name="Kallen N."/>
            <person name="Kersten P."/>
            <person name="Kohler A."/>
            <person name="Kuees U."/>
            <person name="Kumar T.K.A."/>
            <person name="Kuo A."/>
            <person name="LaButti K."/>
            <person name="Larrondo L.F."/>
            <person name="Lindquist E."/>
            <person name="Ling A."/>
            <person name="Lombard V."/>
            <person name="Lucas S."/>
            <person name="Lundell T."/>
            <person name="Martin R."/>
            <person name="McLaughlin D.J."/>
            <person name="Morgenstern I."/>
            <person name="Morin E."/>
            <person name="Murat C."/>
            <person name="Nagy L.G."/>
            <person name="Nolan M."/>
            <person name="Ohm R.A."/>
            <person name="Patyshakuliyeva A."/>
            <person name="Rokas A."/>
            <person name="Ruiz-Duenas F.J."/>
            <person name="Sabat G."/>
            <person name="Salamov A."/>
            <person name="Samejima M."/>
            <person name="Schmutz J."/>
            <person name="Slot J.C."/>
            <person name="St John F."/>
            <person name="Stenlid J."/>
            <person name="Sun H."/>
            <person name="Sun S."/>
            <person name="Syed K."/>
            <person name="Tsang A."/>
            <person name="Wiebenga A."/>
            <person name="Young D."/>
            <person name="Pisabarro A."/>
            <person name="Eastwood D.C."/>
            <person name="Martin F."/>
            <person name="Cullen D."/>
            <person name="Grigoriev I.V."/>
            <person name="Hibbett D.S."/>
        </authorList>
    </citation>
    <scope>NUCLEOTIDE SEQUENCE [LARGE SCALE GENOMIC DNA]</scope>
    <source>
        <strain evidence="2 3">MD-104</strain>
    </source>
</reference>
<feature type="compositionally biased region" description="Low complexity" evidence="1">
    <location>
        <begin position="867"/>
        <end position="879"/>
    </location>
</feature>
<keyword evidence="3" id="KW-1185">Reference proteome</keyword>
<organism evidence="2 3">
    <name type="scientific">Wolfiporia cocos (strain MD-104)</name>
    <name type="common">Brown rot fungus</name>
    <dbReference type="NCBI Taxonomy" id="742152"/>
    <lineage>
        <taxon>Eukaryota</taxon>
        <taxon>Fungi</taxon>
        <taxon>Dikarya</taxon>
        <taxon>Basidiomycota</taxon>
        <taxon>Agaricomycotina</taxon>
        <taxon>Agaricomycetes</taxon>
        <taxon>Polyporales</taxon>
        <taxon>Phaeolaceae</taxon>
        <taxon>Wolfiporia</taxon>
    </lineage>
</organism>
<dbReference type="OrthoDB" id="2537141at2759"/>
<feature type="region of interest" description="Disordered" evidence="1">
    <location>
        <begin position="841"/>
        <end position="879"/>
    </location>
</feature>
<feature type="region of interest" description="Disordered" evidence="1">
    <location>
        <begin position="284"/>
        <end position="303"/>
    </location>
</feature>
<accession>A0A2H3JUE6</accession>
<feature type="compositionally biased region" description="Polar residues" evidence="1">
    <location>
        <begin position="488"/>
        <end position="500"/>
    </location>
</feature>
<protein>
    <submittedName>
        <fullName evidence="2">Uncharacterized protein</fullName>
    </submittedName>
</protein>
<name>A0A2H3JUE6_WOLCO</name>
<feature type="compositionally biased region" description="Basic and acidic residues" evidence="1">
    <location>
        <begin position="104"/>
        <end position="160"/>
    </location>
</feature>
<feature type="compositionally biased region" description="Polar residues" evidence="1">
    <location>
        <begin position="322"/>
        <end position="331"/>
    </location>
</feature>
<dbReference type="STRING" id="742152.A0A2H3JUE6"/>
<feature type="compositionally biased region" description="Basic and acidic residues" evidence="1">
    <location>
        <begin position="187"/>
        <end position="204"/>
    </location>
</feature>
<feature type="compositionally biased region" description="Polar residues" evidence="1">
    <location>
        <begin position="844"/>
        <end position="857"/>
    </location>
</feature>
<gene>
    <name evidence="2" type="ORF">WOLCODRAFT_143572</name>
</gene>
<feature type="region of interest" description="Disordered" evidence="1">
    <location>
        <begin position="454"/>
        <end position="503"/>
    </location>
</feature>
<proteinExistence type="predicted"/>
<feature type="compositionally biased region" description="Basic residues" evidence="1">
    <location>
        <begin position="231"/>
        <end position="245"/>
    </location>
</feature>
<feature type="region of interest" description="Disordered" evidence="1">
    <location>
        <begin position="516"/>
        <end position="599"/>
    </location>
</feature>
<feature type="region of interest" description="Disordered" evidence="1">
    <location>
        <begin position="318"/>
        <end position="406"/>
    </location>
</feature>
<feature type="region of interest" description="Disordered" evidence="1">
    <location>
        <begin position="57"/>
        <end position="248"/>
    </location>
</feature>